<evidence type="ECO:0008006" key="4">
    <source>
        <dbReference type="Google" id="ProtNLM"/>
    </source>
</evidence>
<organism evidence="2 3">
    <name type="scientific">Microbacterium hominis</name>
    <dbReference type="NCBI Taxonomy" id="162426"/>
    <lineage>
        <taxon>Bacteria</taxon>
        <taxon>Bacillati</taxon>
        <taxon>Actinomycetota</taxon>
        <taxon>Actinomycetes</taxon>
        <taxon>Micrococcales</taxon>
        <taxon>Microbacteriaceae</taxon>
        <taxon>Microbacterium</taxon>
    </lineage>
</organism>
<keyword evidence="1" id="KW-0472">Membrane</keyword>
<feature type="transmembrane region" description="Helical" evidence="1">
    <location>
        <begin position="204"/>
        <end position="229"/>
    </location>
</feature>
<name>A0A2K9DZT3_9MICO</name>
<reference evidence="2 3" key="1">
    <citation type="submission" date="2017-12" db="EMBL/GenBank/DDBJ databases">
        <title>Isolation and characterization of estrogens degradatiion strain Microbacterium hominis SJTG1.</title>
        <authorList>
            <person name="Xiong W."/>
            <person name="Yin C."/>
            <person name="Zheng D."/>
            <person name="Liang R."/>
        </authorList>
    </citation>
    <scope>NUCLEOTIDE SEQUENCE [LARGE SCALE GENOMIC DNA]</scope>
    <source>
        <strain evidence="2 3">SJTG1</strain>
    </source>
</reference>
<evidence type="ECO:0000313" key="3">
    <source>
        <dbReference type="Proteomes" id="UP000233276"/>
    </source>
</evidence>
<keyword evidence="1" id="KW-0812">Transmembrane</keyword>
<gene>
    <name evidence="2" type="ORF">CXR34_12430</name>
</gene>
<dbReference type="RefSeq" id="WP_101306559.1">
    <property type="nucleotide sequence ID" value="NZ_CP025299.1"/>
</dbReference>
<dbReference type="Proteomes" id="UP000233276">
    <property type="component" value="Chromosome"/>
</dbReference>
<evidence type="ECO:0000313" key="2">
    <source>
        <dbReference type="EMBL" id="AUG30173.1"/>
    </source>
</evidence>
<proteinExistence type="predicted"/>
<evidence type="ECO:0000256" key="1">
    <source>
        <dbReference type="SAM" id="Phobius"/>
    </source>
</evidence>
<feature type="transmembrane region" description="Helical" evidence="1">
    <location>
        <begin position="241"/>
        <end position="262"/>
    </location>
</feature>
<protein>
    <recommendedName>
        <fullName evidence="4">Integral membrane protein</fullName>
    </recommendedName>
</protein>
<dbReference type="KEGG" id="mhos:CXR34_12430"/>
<keyword evidence="1" id="KW-1133">Transmembrane helix</keyword>
<dbReference type="EMBL" id="CP025299">
    <property type="protein sequence ID" value="AUG30173.1"/>
    <property type="molecule type" value="Genomic_DNA"/>
</dbReference>
<feature type="transmembrane region" description="Helical" evidence="1">
    <location>
        <begin position="282"/>
        <end position="309"/>
    </location>
</feature>
<dbReference type="AlphaFoldDB" id="A0A2K9DZT3"/>
<sequence>MATARGVASTAVIVVAAVLLPLSIVSGWARTQLVDEDAFTATLAPLSQAVEVQDAVIAASTTAIDERLDTAALTGTVIDGLIDLGMGDRAAQALRRLEGPAATALQQLVHVAVADAVRSDAFSTVWEQVVRRSHRALTVAATSDGGGVVVQTADGLGIQIGAIVAAVEERLVAQGAPLAPFIPEVDHVVIIGSGDTLSAIRTGYAFGVALGGWMPVVTAVLFIGGVVLARRRAAALARAGIAAGIGSAILLIAAGVGRPWVASSATQADFSSAAALAIYDRLLAGAVGTAVVVLIVALVLVGAGWLAGASQRAVALRRRVAHRWAHRTDEAAADEPTA</sequence>
<accession>A0A2K9DZT3</accession>